<gene>
    <name evidence="8" type="ORF">UFOPK3897_01333</name>
</gene>
<keyword evidence="2" id="KW-0436">Ligase</keyword>
<dbReference type="SMART" id="SM01211">
    <property type="entry name" value="GATase_5"/>
    <property type="match status" value="1"/>
</dbReference>
<dbReference type="InterPro" id="IPR029062">
    <property type="entry name" value="Class_I_gatase-like"/>
</dbReference>
<dbReference type="PANTHER" id="PTHR47552">
    <property type="entry name" value="PHOSPHORIBOSYLFORMYLGLYCINAMIDINE SYNTHASE SUBUNIT PURQ"/>
    <property type="match status" value="1"/>
</dbReference>
<evidence type="ECO:0000256" key="2">
    <source>
        <dbReference type="ARBA" id="ARBA00022598"/>
    </source>
</evidence>
<dbReference type="InterPro" id="IPR010075">
    <property type="entry name" value="PRibForGlyAmidine_synth_PurQ"/>
</dbReference>
<dbReference type="Pfam" id="PF13507">
    <property type="entry name" value="GATase_5"/>
    <property type="match status" value="1"/>
</dbReference>
<evidence type="ECO:0000313" key="8">
    <source>
        <dbReference type="EMBL" id="CAB4984593.1"/>
    </source>
</evidence>
<keyword evidence="5" id="KW-0378">Hydrolase</keyword>
<evidence type="ECO:0000256" key="4">
    <source>
        <dbReference type="ARBA" id="ARBA00022755"/>
    </source>
</evidence>
<evidence type="ECO:0000256" key="3">
    <source>
        <dbReference type="ARBA" id="ARBA00022741"/>
    </source>
</evidence>
<evidence type="ECO:0000256" key="6">
    <source>
        <dbReference type="ARBA" id="ARBA00022840"/>
    </source>
</evidence>
<sequence>MESVSAFAAAGGPVLGICNGFQILTETGLLPGALQKNAGLKFLCASVGLSVASNRSVLTRTTTVGDQLQIPINHFEGNYICDRKTLAQMKANDQIVLRYTDNPNGSLDDIAGVSNEAGNVVGLMPHPERASAEILGSVDGLVLLESFLAPL</sequence>
<evidence type="ECO:0000256" key="5">
    <source>
        <dbReference type="ARBA" id="ARBA00022801"/>
    </source>
</evidence>
<evidence type="ECO:0000256" key="7">
    <source>
        <dbReference type="ARBA" id="ARBA00022962"/>
    </source>
</evidence>
<dbReference type="PANTHER" id="PTHR47552:SF1">
    <property type="entry name" value="PHOSPHORIBOSYLFORMYLGLYCINAMIDINE SYNTHASE SUBUNIT PURQ"/>
    <property type="match status" value="1"/>
</dbReference>
<proteinExistence type="predicted"/>
<name>A0A6J7N225_9ZZZZ</name>
<dbReference type="GO" id="GO:0005524">
    <property type="term" value="F:ATP binding"/>
    <property type="evidence" value="ECO:0007669"/>
    <property type="project" value="UniProtKB-KW"/>
</dbReference>
<protein>
    <submittedName>
        <fullName evidence="8">Unannotated protein</fullName>
    </submittedName>
</protein>
<evidence type="ECO:0000256" key="1">
    <source>
        <dbReference type="ARBA" id="ARBA00022490"/>
    </source>
</evidence>
<dbReference type="GO" id="GO:0004642">
    <property type="term" value="F:phosphoribosylformylglycinamidine synthase activity"/>
    <property type="evidence" value="ECO:0007669"/>
    <property type="project" value="InterPro"/>
</dbReference>
<dbReference type="GO" id="GO:0006189">
    <property type="term" value="P:'de novo' IMP biosynthetic process"/>
    <property type="evidence" value="ECO:0007669"/>
    <property type="project" value="InterPro"/>
</dbReference>
<dbReference type="NCBIfam" id="TIGR01737">
    <property type="entry name" value="FGAM_synth_I"/>
    <property type="match status" value="1"/>
</dbReference>
<dbReference type="AlphaFoldDB" id="A0A6J7N225"/>
<keyword evidence="1" id="KW-0963">Cytoplasm</keyword>
<keyword evidence="6" id="KW-0067">ATP-binding</keyword>
<organism evidence="8">
    <name type="scientific">freshwater metagenome</name>
    <dbReference type="NCBI Taxonomy" id="449393"/>
    <lineage>
        <taxon>unclassified sequences</taxon>
        <taxon>metagenomes</taxon>
        <taxon>ecological metagenomes</taxon>
    </lineage>
</organism>
<keyword evidence="4" id="KW-0658">Purine biosynthesis</keyword>
<accession>A0A6J7N225</accession>
<keyword evidence="7" id="KW-0315">Glutamine amidotransferase</keyword>
<reference evidence="8" key="1">
    <citation type="submission" date="2020-05" db="EMBL/GenBank/DDBJ databases">
        <authorList>
            <person name="Chiriac C."/>
            <person name="Salcher M."/>
            <person name="Ghai R."/>
            <person name="Kavagutti S V."/>
        </authorList>
    </citation>
    <scope>NUCLEOTIDE SEQUENCE</scope>
</reference>
<keyword evidence="3" id="KW-0547">Nucleotide-binding</keyword>
<dbReference type="SUPFAM" id="SSF52317">
    <property type="entry name" value="Class I glutamine amidotransferase-like"/>
    <property type="match status" value="1"/>
</dbReference>
<dbReference type="GO" id="GO:0016787">
    <property type="term" value="F:hydrolase activity"/>
    <property type="evidence" value="ECO:0007669"/>
    <property type="project" value="UniProtKB-KW"/>
</dbReference>
<dbReference type="PROSITE" id="PS51273">
    <property type="entry name" value="GATASE_TYPE_1"/>
    <property type="match status" value="1"/>
</dbReference>
<dbReference type="EMBL" id="CAFBOF010000038">
    <property type="protein sequence ID" value="CAB4984593.1"/>
    <property type="molecule type" value="Genomic_DNA"/>
</dbReference>
<dbReference type="Gene3D" id="3.40.50.880">
    <property type="match status" value="1"/>
</dbReference>